<reference evidence="1" key="1">
    <citation type="submission" date="2021-01" db="EMBL/GenBank/DDBJ databases">
        <authorList>
            <person name="Corre E."/>
            <person name="Pelletier E."/>
            <person name="Niang G."/>
            <person name="Scheremetjew M."/>
            <person name="Finn R."/>
            <person name="Kale V."/>
            <person name="Holt S."/>
            <person name="Cochrane G."/>
            <person name="Meng A."/>
            <person name="Brown T."/>
            <person name="Cohen L."/>
        </authorList>
    </citation>
    <scope>NUCLEOTIDE SEQUENCE</scope>
    <source>
        <strain evidence="1">GSBS06</strain>
    </source>
</reference>
<dbReference type="EMBL" id="HBIN01019212">
    <property type="protein sequence ID" value="CAE0444612.1"/>
    <property type="molecule type" value="Transcribed_RNA"/>
</dbReference>
<name>A0A7S3V0Y7_9STRA</name>
<proteinExistence type="predicted"/>
<accession>A0A7S3V0Y7</accession>
<dbReference type="AlphaFoldDB" id="A0A7S3V0Y7"/>
<sequence length="382" mass="43904">MESNMPSPLPLLSGSDLDFSRNGILKLVFRSTTLQRQHSFSNSSSGESGSRCECRRLEVKGDRNLEYDLSLTTKTCFSHRFFHHFDSFYFFLDGLLTMKATHRAVSEMEIRDKESIEGLIFQLGRLDNNLKALECLSDAYLSVVSRLASLVSKRGLEQEYSAATKSCTGSSFKGNIPSLNPIDILLRTQQGKYRVAGKSRHHGQRRRRSETSLKGRVPLALPLKDNDEFKAETEHIENILADTLRLKEEEIHWKSLENELRQFRESQHLTRHETWNVASKLPPALDACFDSILVIDEIQQCWEGLQQSVPQTKFVKTTEKLFRKYTAVISGSFAQHRKEARSEFLKAEMDRRRSLVESIGSQWLMESDLQLHYGHKKNKSSR</sequence>
<gene>
    <name evidence="1" type="ORF">ASTO00021_LOCUS14659</name>
</gene>
<evidence type="ECO:0000313" key="1">
    <source>
        <dbReference type="EMBL" id="CAE0444612.1"/>
    </source>
</evidence>
<protein>
    <submittedName>
        <fullName evidence="1">Uncharacterized protein</fullName>
    </submittedName>
</protein>
<organism evidence="1">
    <name type="scientific">Aplanochytrium stocchinoi</name>
    <dbReference type="NCBI Taxonomy" id="215587"/>
    <lineage>
        <taxon>Eukaryota</taxon>
        <taxon>Sar</taxon>
        <taxon>Stramenopiles</taxon>
        <taxon>Bigyra</taxon>
        <taxon>Labyrinthulomycetes</taxon>
        <taxon>Thraustochytrida</taxon>
        <taxon>Thraustochytriidae</taxon>
        <taxon>Aplanochytrium</taxon>
    </lineage>
</organism>